<protein>
    <submittedName>
        <fullName evidence="2">Uncharacterized protein</fullName>
    </submittedName>
</protein>
<proteinExistence type="predicted"/>
<keyword evidence="3" id="KW-1185">Reference proteome</keyword>
<dbReference type="InParanoid" id="E2BRS6"/>
<evidence type="ECO:0000313" key="3">
    <source>
        <dbReference type="Proteomes" id="UP000008237"/>
    </source>
</evidence>
<dbReference type="EMBL" id="GL450018">
    <property type="protein sequence ID" value="EFN81606.1"/>
    <property type="molecule type" value="Genomic_DNA"/>
</dbReference>
<evidence type="ECO:0000256" key="1">
    <source>
        <dbReference type="SAM" id="MobiDB-lite"/>
    </source>
</evidence>
<evidence type="ECO:0000313" key="2">
    <source>
        <dbReference type="EMBL" id="EFN81606.1"/>
    </source>
</evidence>
<accession>E2BRS6</accession>
<feature type="region of interest" description="Disordered" evidence="1">
    <location>
        <begin position="105"/>
        <end position="133"/>
    </location>
</feature>
<gene>
    <name evidence="2" type="ORF">EAI_13133</name>
</gene>
<feature type="compositionally biased region" description="Polar residues" evidence="1">
    <location>
        <begin position="107"/>
        <end position="118"/>
    </location>
</feature>
<name>E2BRS6_HARSA</name>
<reference evidence="2 3" key="1">
    <citation type="journal article" date="2010" name="Science">
        <title>Genomic comparison of the ants Camponotus floridanus and Harpegnathos saltator.</title>
        <authorList>
            <person name="Bonasio R."/>
            <person name="Zhang G."/>
            <person name="Ye C."/>
            <person name="Mutti N.S."/>
            <person name="Fang X."/>
            <person name="Qin N."/>
            <person name="Donahue G."/>
            <person name="Yang P."/>
            <person name="Li Q."/>
            <person name="Li C."/>
            <person name="Zhang P."/>
            <person name="Huang Z."/>
            <person name="Berger S.L."/>
            <person name="Reinberg D."/>
            <person name="Wang J."/>
            <person name="Liebig J."/>
        </authorList>
    </citation>
    <scope>NUCLEOTIDE SEQUENCE [LARGE SCALE GENOMIC DNA]</scope>
    <source>
        <strain evidence="2 3">R22 G/1</strain>
    </source>
</reference>
<organism evidence="3">
    <name type="scientific">Harpegnathos saltator</name>
    <name type="common">Jerdon's jumping ant</name>
    <dbReference type="NCBI Taxonomy" id="610380"/>
    <lineage>
        <taxon>Eukaryota</taxon>
        <taxon>Metazoa</taxon>
        <taxon>Ecdysozoa</taxon>
        <taxon>Arthropoda</taxon>
        <taxon>Hexapoda</taxon>
        <taxon>Insecta</taxon>
        <taxon>Pterygota</taxon>
        <taxon>Neoptera</taxon>
        <taxon>Endopterygota</taxon>
        <taxon>Hymenoptera</taxon>
        <taxon>Apocrita</taxon>
        <taxon>Aculeata</taxon>
        <taxon>Formicoidea</taxon>
        <taxon>Formicidae</taxon>
        <taxon>Ponerinae</taxon>
        <taxon>Ponerini</taxon>
        <taxon>Harpegnathos</taxon>
    </lineage>
</organism>
<dbReference type="AlphaFoldDB" id="E2BRS6"/>
<sequence length="133" mass="14573">MMILGGVQGEAWISSVLFFRSFPRSYFILLFSAWSSRSSCSFSSSISFWTAEDTDDFSTAPSFAISVVRCLRSLKGVVQAHKGTLKDVGPLGYLANHTENFVDLKKQAQSSRPPSRSAGSLRLSGPSQQVWSP</sequence>
<dbReference type="Proteomes" id="UP000008237">
    <property type="component" value="Unassembled WGS sequence"/>
</dbReference>